<keyword evidence="2" id="KW-0813">Transport</keyword>
<dbReference type="InterPro" id="IPR027417">
    <property type="entry name" value="P-loop_NTPase"/>
</dbReference>
<dbReference type="Pfam" id="PF00005">
    <property type="entry name" value="ABC_tran"/>
    <property type="match status" value="1"/>
</dbReference>
<protein>
    <submittedName>
        <fullName evidence="6">ABC transporter, ATP-binding protein</fullName>
    </submittedName>
</protein>
<keyword evidence="3" id="KW-0547">Nucleotide-binding</keyword>
<comment type="similarity">
    <text evidence="1">Belongs to the ABC transporter superfamily.</text>
</comment>
<evidence type="ECO:0000259" key="5">
    <source>
        <dbReference type="PROSITE" id="PS50893"/>
    </source>
</evidence>
<reference evidence="6 7" key="1">
    <citation type="submission" date="2017-07" db="EMBL/GenBank/DDBJ databases">
        <title>Analysis of two Campylobacter avium genomes and identification of a novel hippuricase gene.</title>
        <authorList>
            <person name="Miller W.G."/>
            <person name="Chapman M.H."/>
            <person name="Yee E."/>
            <person name="Revez J."/>
            <person name="Bono J.L."/>
            <person name="Rossi M."/>
        </authorList>
    </citation>
    <scope>NUCLEOTIDE SEQUENCE [LARGE SCALE GENOMIC DNA]</scope>
    <source>
        <strain evidence="6 7">LMG 24591</strain>
    </source>
</reference>
<proteinExistence type="inferred from homology"/>
<evidence type="ECO:0000313" key="7">
    <source>
        <dbReference type="Proteomes" id="UP000201169"/>
    </source>
</evidence>
<dbReference type="PROSITE" id="PS00211">
    <property type="entry name" value="ABC_TRANSPORTER_1"/>
    <property type="match status" value="1"/>
</dbReference>
<dbReference type="PANTHER" id="PTHR42798">
    <property type="entry name" value="LIPOPROTEIN-RELEASING SYSTEM ATP-BINDING PROTEIN LOLD"/>
    <property type="match status" value="1"/>
</dbReference>
<dbReference type="GO" id="GO:0016887">
    <property type="term" value="F:ATP hydrolysis activity"/>
    <property type="evidence" value="ECO:0007669"/>
    <property type="project" value="InterPro"/>
</dbReference>
<name>A0A222MWH2_9BACT</name>
<dbReference type="InterPro" id="IPR017911">
    <property type="entry name" value="MacB-like_ATP-bd"/>
</dbReference>
<dbReference type="PANTHER" id="PTHR42798:SF2">
    <property type="entry name" value="ABC TRANSPORTER ATP-BINDING PROTEIN MG467-RELATED"/>
    <property type="match status" value="1"/>
</dbReference>
<dbReference type="SMART" id="SM00382">
    <property type="entry name" value="AAA"/>
    <property type="match status" value="1"/>
</dbReference>
<gene>
    <name evidence="6" type="ORF">CAV_0340</name>
</gene>
<dbReference type="EMBL" id="CP022347">
    <property type="protein sequence ID" value="ASQ30008.1"/>
    <property type="molecule type" value="Genomic_DNA"/>
</dbReference>
<evidence type="ECO:0000256" key="3">
    <source>
        <dbReference type="ARBA" id="ARBA00022741"/>
    </source>
</evidence>
<evidence type="ECO:0000256" key="2">
    <source>
        <dbReference type="ARBA" id="ARBA00022448"/>
    </source>
</evidence>
<dbReference type="InterPro" id="IPR003439">
    <property type="entry name" value="ABC_transporter-like_ATP-bd"/>
</dbReference>
<dbReference type="InterPro" id="IPR017871">
    <property type="entry name" value="ABC_transporter-like_CS"/>
</dbReference>
<sequence length="211" mass="23788">MQILRAEGISKSFDYPLFCNLNLSLAEGECVAIQGSSGCGKSTLLHILSTLLKPDDGKIFFQNLDIYSLSDSEKLRIRRYFFGIIFQMHYLFKGFSTLENIELASVLSSKELDMSILKKLGIYELISKKITKLSGGQQQRVSIARVLCKKPKLIFADEATGNLDNENALNVMSILKDYVRENKAAMLFVTHDNKLASLCDKIYHLNKDGIY</sequence>
<dbReference type="RefSeq" id="WP_094324796.1">
    <property type="nucleotide sequence ID" value="NZ_CP022347.1"/>
</dbReference>
<feature type="domain" description="ABC transporter" evidence="5">
    <location>
        <begin position="4"/>
        <end position="211"/>
    </location>
</feature>
<keyword evidence="7" id="KW-1185">Reference proteome</keyword>
<evidence type="ECO:0000256" key="1">
    <source>
        <dbReference type="ARBA" id="ARBA00005417"/>
    </source>
</evidence>
<accession>A0A222MWH2</accession>
<organism evidence="6 7">
    <name type="scientific">Campylobacter avium LMG 24591</name>
    <dbReference type="NCBI Taxonomy" id="522484"/>
    <lineage>
        <taxon>Bacteria</taxon>
        <taxon>Pseudomonadati</taxon>
        <taxon>Campylobacterota</taxon>
        <taxon>Epsilonproteobacteria</taxon>
        <taxon>Campylobacterales</taxon>
        <taxon>Campylobacteraceae</taxon>
        <taxon>Campylobacter</taxon>
    </lineage>
</organism>
<dbReference type="InterPro" id="IPR003593">
    <property type="entry name" value="AAA+_ATPase"/>
</dbReference>
<dbReference type="Proteomes" id="UP000201169">
    <property type="component" value="Chromosome"/>
</dbReference>
<evidence type="ECO:0000313" key="6">
    <source>
        <dbReference type="EMBL" id="ASQ30008.1"/>
    </source>
</evidence>
<dbReference type="GO" id="GO:0005524">
    <property type="term" value="F:ATP binding"/>
    <property type="evidence" value="ECO:0007669"/>
    <property type="project" value="UniProtKB-KW"/>
</dbReference>
<keyword evidence="4 6" id="KW-0067">ATP-binding</keyword>
<evidence type="ECO:0000256" key="4">
    <source>
        <dbReference type="ARBA" id="ARBA00022840"/>
    </source>
</evidence>
<dbReference type="KEGG" id="cavi:CAV_0340"/>
<dbReference type="PROSITE" id="PS50893">
    <property type="entry name" value="ABC_TRANSPORTER_2"/>
    <property type="match status" value="1"/>
</dbReference>
<dbReference type="OrthoDB" id="9809450at2"/>
<dbReference type="Gene3D" id="3.40.50.300">
    <property type="entry name" value="P-loop containing nucleotide triphosphate hydrolases"/>
    <property type="match status" value="1"/>
</dbReference>
<dbReference type="CDD" id="cd03255">
    <property type="entry name" value="ABC_MJ0796_LolCDE_FtsE"/>
    <property type="match status" value="1"/>
</dbReference>
<dbReference type="SUPFAM" id="SSF52540">
    <property type="entry name" value="P-loop containing nucleoside triphosphate hydrolases"/>
    <property type="match status" value="1"/>
</dbReference>
<dbReference type="AlphaFoldDB" id="A0A222MWH2"/>